<sequence length="80" mass="8950">MSKAPEKVAFAMELNSKINTLIEWVIENNPNKEHSLHKEAFARVQEEFRKIACGLDAQTLEPEPSEGGAQYVSVTPAPWP</sequence>
<gene>
    <name evidence="2" type="ORF">J2X05_001399</name>
</gene>
<dbReference type="RefSeq" id="WP_310070444.1">
    <property type="nucleotide sequence ID" value="NZ_JAVDVX010000002.1"/>
</dbReference>
<evidence type="ECO:0000313" key="3">
    <source>
        <dbReference type="Proteomes" id="UP001253595"/>
    </source>
</evidence>
<proteinExistence type="predicted"/>
<dbReference type="Proteomes" id="UP001253595">
    <property type="component" value="Unassembled WGS sequence"/>
</dbReference>
<feature type="region of interest" description="Disordered" evidence="1">
    <location>
        <begin position="59"/>
        <end position="80"/>
    </location>
</feature>
<accession>A0ABU1UW45</accession>
<reference evidence="2 3" key="1">
    <citation type="submission" date="2023-07" db="EMBL/GenBank/DDBJ databases">
        <title>Sorghum-associated microbial communities from plants grown in Nebraska, USA.</title>
        <authorList>
            <person name="Schachtman D."/>
        </authorList>
    </citation>
    <scope>NUCLEOTIDE SEQUENCE [LARGE SCALE GENOMIC DNA]</scope>
    <source>
        <strain evidence="2 3">BE190</strain>
    </source>
</reference>
<keyword evidence="3" id="KW-1185">Reference proteome</keyword>
<name>A0ABU1UW45_9GAMM</name>
<dbReference type="EMBL" id="JAVDVX010000002">
    <property type="protein sequence ID" value="MDR7089393.1"/>
    <property type="molecule type" value="Genomic_DNA"/>
</dbReference>
<comment type="caution">
    <text evidence="2">The sequence shown here is derived from an EMBL/GenBank/DDBJ whole genome shotgun (WGS) entry which is preliminary data.</text>
</comment>
<organism evidence="2 3">
    <name type="scientific">Cellvibrio fibrivorans</name>
    <dbReference type="NCBI Taxonomy" id="126350"/>
    <lineage>
        <taxon>Bacteria</taxon>
        <taxon>Pseudomonadati</taxon>
        <taxon>Pseudomonadota</taxon>
        <taxon>Gammaproteobacteria</taxon>
        <taxon>Cellvibrionales</taxon>
        <taxon>Cellvibrionaceae</taxon>
        <taxon>Cellvibrio</taxon>
    </lineage>
</organism>
<protein>
    <submittedName>
        <fullName evidence="2">Uncharacterized protein</fullName>
    </submittedName>
</protein>
<evidence type="ECO:0000256" key="1">
    <source>
        <dbReference type="SAM" id="MobiDB-lite"/>
    </source>
</evidence>
<evidence type="ECO:0000313" key="2">
    <source>
        <dbReference type="EMBL" id="MDR7089393.1"/>
    </source>
</evidence>